<dbReference type="AlphaFoldDB" id="A0A2V3ZZC7"/>
<gene>
    <name evidence="1" type="ORF">DF185_09240</name>
</gene>
<proteinExistence type="predicted"/>
<keyword evidence="2" id="KW-1185">Reference proteome</keyword>
<name>A0A2V3ZZC7_9BACT</name>
<dbReference type="Pfam" id="PF21983">
    <property type="entry name" value="NikA-like"/>
    <property type="match status" value="1"/>
</dbReference>
<dbReference type="OrthoDB" id="3268254at2"/>
<protein>
    <submittedName>
        <fullName evidence="1">Mobilization protein</fullName>
    </submittedName>
</protein>
<dbReference type="EMBL" id="QFLI01000003">
    <property type="protein sequence ID" value="PXY01643.1"/>
    <property type="molecule type" value="Genomic_DNA"/>
</dbReference>
<dbReference type="RefSeq" id="WP_110360452.1">
    <property type="nucleotide sequence ID" value="NZ_QFLI01000003.1"/>
</dbReference>
<accession>A0A2V3ZZC7</accession>
<reference evidence="1 2" key="1">
    <citation type="submission" date="2018-05" db="EMBL/GenBank/DDBJ databases">
        <title>Marinifilum breve JC075T sp. nov., a marine bacterium isolated from Yongle Blue Hole in the South China Sea.</title>
        <authorList>
            <person name="Fu T."/>
        </authorList>
    </citation>
    <scope>NUCLEOTIDE SEQUENCE [LARGE SCALE GENOMIC DNA]</scope>
    <source>
        <strain evidence="1 2">JC075</strain>
    </source>
</reference>
<dbReference type="InterPro" id="IPR053842">
    <property type="entry name" value="NikA-like"/>
</dbReference>
<organism evidence="1 2">
    <name type="scientific">Marinifilum breve</name>
    <dbReference type="NCBI Taxonomy" id="2184082"/>
    <lineage>
        <taxon>Bacteria</taxon>
        <taxon>Pseudomonadati</taxon>
        <taxon>Bacteroidota</taxon>
        <taxon>Bacteroidia</taxon>
        <taxon>Marinilabiliales</taxon>
        <taxon>Marinifilaceae</taxon>
    </lineage>
</organism>
<comment type="caution">
    <text evidence="1">The sequence shown here is derived from an EMBL/GenBank/DDBJ whole genome shotgun (WGS) entry which is preliminary data.</text>
</comment>
<evidence type="ECO:0000313" key="1">
    <source>
        <dbReference type="EMBL" id="PXY01643.1"/>
    </source>
</evidence>
<dbReference type="Proteomes" id="UP000248079">
    <property type="component" value="Unassembled WGS sequence"/>
</dbReference>
<sequence length="110" mass="13024">MARPRKIYEDLRLYQVSVRLTKKENEIAREQAELASQSVANWLRNSAFSKKQYEVTTTPMHKAYYRQLTGVANNINQITKKLNQNKYSKISAEIQEVRELLLKIYNLFQK</sequence>
<evidence type="ECO:0000313" key="2">
    <source>
        <dbReference type="Proteomes" id="UP000248079"/>
    </source>
</evidence>